<accession>A0A8H6L9B0</accession>
<dbReference type="EMBL" id="JACCJC010000004">
    <property type="protein sequence ID" value="KAF6240266.1"/>
    <property type="molecule type" value="Genomic_DNA"/>
</dbReference>
<dbReference type="RefSeq" id="XP_037169535.1">
    <property type="nucleotide sequence ID" value="XM_037303813.1"/>
</dbReference>
<name>A0A8H6L9B0_9LECA</name>
<sequence length="91" mass="10548">MAQLNENRTNKLRSEIRDALLRIYSIERPDPREHDLGDYQILAKFAVLHQSHRKGPTPAEIADHVMWKTPKIVEILREGVGRQPLKANDKI</sequence>
<dbReference type="OrthoDB" id="10363538at2759"/>
<comment type="caution">
    <text evidence="1">The sequence shown here is derived from an EMBL/GenBank/DDBJ whole genome shotgun (WGS) entry which is preliminary data.</text>
</comment>
<dbReference type="AlphaFoldDB" id="A0A8H6L9B0"/>
<reference evidence="1 2" key="1">
    <citation type="journal article" date="2020" name="Genomics">
        <title>Complete, high-quality genomes from long-read metagenomic sequencing of two wolf lichen thalli reveals enigmatic genome architecture.</title>
        <authorList>
            <person name="McKenzie S.K."/>
            <person name="Walston R.F."/>
            <person name="Allen J.L."/>
        </authorList>
    </citation>
    <scope>NUCLEOTIDE SEQUENCE [LARGE SCALE GENOMIC DNA]</scope>
    <source>
        <strain evidence="1">WasteWater2</strain>
    </source>
</reference>
<gene>
    <name evidence="1" type="ORF">HO173_001877</name>
</gene>
<protein>
    <submittedName>
        <fullName evidence="1">Uncharacterized protein</fullName>
    </submittedName>
</protein>
<proteinExistence type="predicted"/>
<keyword evidence="2" id="KW-1185">Reference proteome</keyword>
<evidence type="ECO:0000313" key="1">
    <source>
        <dbReference type="EMBL" id="KAF6240266.1"/>
    </source>
</evidence>
<evidence type="ECO:0000313" key="2">
    <source>
        <dbReference type="Proteomes" id="UP000578531"/>
    </source>
</evidence>
<dbReference type="GeneID" id="59283551"/>
<organism evidence="1 2">
    <name type="scientific">Letharia columbiana</name>
    <dbReference type="NCBI Taxonomy" id="112416"/>
    <lineage>
        <taxon>Eukaryota</taxon>
        <taxon>Fungi</taxon>
        <taxon>Dikarya</taxon>
        <taxon>Ascomycota</taxon>
        <taxon>Pezizomycotina</taxon>
        <taxon>Lecanoromycetes</taxon>
        <taxon>OSLEUM clade</taxon>
        <taxon>Lecanoromycetidae</taxon>
        <taxon>Lecanorales</taxon>
        <taxon>Lecanorineae</taxon>
        <taxon>Parmeliaceae</taxon>
        <taxon>Letharia</taxon>
    </lineage>
</organism>
<dbReference type="Proteomes" id="UP000578531">
    <property type="component" value="Unassembled WGS sequence"/>
</dbReference>